<comment type="caution">
    <text evidence="3">The sequence shown here is derived from an EMBL/GenBank/DDBJ whole genome shotgun (WGS) entry which is preliminary data.</text>
</comment>
<evidence type="ECO:0000256" key="2">
    <source>
        <dbReference type="SAM" id="MobiDB-lite"/>
    </source>
</evidence>
<sequence length="106" mass="12393">MSESNKEQEAETAKKLIQESLQHAAEEVSKTDFEEGLERDRIHRTEQQVIQALDRERERFEAQAAQRIRESHGSLNELNERLQEAMANNDQERIQELLRKMSQASS</sequence>
<dbReference type="EMBL" id="VCIW01000001">
    <property type="protein sequence ID" value="TLS54104.1"/>
    <property type="molecule type" value="Genomic_DNA"/>
</dbReference>
<evidence type="ECO:0000256" key="1">
    <source>
        <dbReference type="SAM" id="Coils"/>
    </source>
</evidence>
<keyword evidence="1" id="KW-0175">Coiled coil</keyword>
<dbReference type="Proteomes" id="UP000309676">
    <property type="component" value="Unassembled WGS sequence"/>
</dbReference>
<evidence type="ECO:0000313" key="4">
    <source>
        <dbReference type="Proteomes" id="UP000309676"/>
    </source>
</evidence>
<protein>
    <submittedName>
        <fullName evidence="3">Uncharacterized protein</fullName>
    </submittedName>
</protein>
<feature type="coiled-coil region" evidence="1">
    <location>
        <begin position="43"/>
        <end position="95"/>
    </location>
</feature>
<gene>
    <name evidence="3" type="ORF">FE782_01805</name>
</gene>
<accession>A0A5R9GKI0</accession>
<organism evidence="3 4">
    <name type="scientific">Paenibacillus antri</name>
    <dbReference type="NCBI Taxonomy" id="2582848"/>
    <lineage>
        <taxon>Bacteria</taxon>
        <taxon>Bacillati</taxon>
        <taxon>Bacillota</taxon>
        <taxon>Bacilli</taxon>
        <taxon>Bacillales</taxon>
        <taxon>Paenibacillaceae</taxon>
        <taxon>Paenibacillus</taxon>
    </lineage>
</organism>
<dbReference type="RefSeq" id="WP_138191886.1">
    <property type="nucleotide sequence ID" value="NZ_VCIW01000001.1"/>
</dbReference>
<name>A0A5R9GKI0_9BACL</name>
<feature type="compositionally biased region" description="Basic and acidic residues" evidence="2">
    <location>
        <begin position="24"/>
        <end position="40"/>
    </location>
</feature>
<keyword evidence="4" id="KW-1185">Reference proteome</keyword>
<reference evidence="3 4" key="1">
    <citation type="submission" date="2019-05" db="EMBL/GenBank/DDBJ databases">
        <authorList>
            <person name="Narsing Rao M.P."/>
            <person name="Li W.J."/>
        </authorList>
    </citation>
    <scope>NUCLEOTIDE SEQUENCE [LARGE SCALE GENOMIC DNA]</scope>
    <source>
        <strain evidence="3 4">SYSU_K30003</strain>
    </source>
</reference>
<feature type="region of interest" description="Disordered" evidence="2">
    <location>
        <begin position="21"/>
        <end position="40"/>
    </location>
</feature>
<dbReference type="AlphaFoldDB" id="A0A5R9GKI0"/>
<proteinExistence type="predicted"/>
<evidence type="ECO:0000313" key="3">
    <source>
        <dbReference type="EMBL" id="TLS54104.1"/>
    </source>
</evidence>